<accession>A0ABR2JYI4</accession>
<reference evidence="2 3" key="1">
    <citation type="submission" date="2024-04" db="EMBL/GenBank/DDBJ databases">
        <title>Tritrichomonas musculus Genome.</title>
        <authorList>
            <person name="Alves-Ferreira E."/>
            <person name="Grigg M."/>
            <person name="Lorenzi H."/>
            <person name="Galac M."/>
        </authorList>
    </citation>
    <scope>NUCLEOTIDE SEQUENCE [LARGE SCALE GENOMIC DNA]</scope>
    <source>
        <strain evidence="2 3">EAF2021</strain>
    </source>
</reference>
<comment type="caution">
    <text evidence="2">The sequence shown here is derived from an EMBL/GenBank/DDBJ whole genome shotgun (WGS) entry which is preliminary data.</text>
</comment>
<evidence type="ECO:0000313" key="2">
    <source>
        <dbReference type="EMBL" id="KAK8882920.1"/>
    </source>
</evidence>
<dbReference type="PANTHER" id="PTHR23257">
    <property type="entry name" value="SERINE-THREONINE PROTEIN KINASE"/>
    <property type="match status" value="1"/>
</dbReference>
<name>A0ABR2JYI4_9EUKA</name>
<evidence type="ECO:0000259" key="1">
    <source>
        <dbReference type="PROSITE" id="PS50011"/>
    </source>
</evidence>
<dbReference type="InterPro" id="IPR011009">
    <property type="entry name" value="Kinase-like_dom_sf"/>
</dbReference>
<dbReference type="Gene3D" id="1.10.510.10">
    <property type="entry name" value="Transferase(Phosphotransferase) domain 1"/>
    <property type="match status" value="1"/>
</dbReference>
<organism evidence="2 3">
    <name type="scientific">Tritrichomonas musculus</name>
    <dbReference type="NCBI Taxonomy" id="1915356"/>
    <lineage>
        <taxon>Eukaryota</taxon>
        <taxon>Metamonada</taxon>
        <taxon>Parabasalia</taxon>
        <taxon>Tritrichomonadida</taxon>
        <taxon>Tritrichomonadidae</taxon>
        <taxon>Tritrichomonas</taxon>
    </lineage>
</organism>
<dbReference type="EMBL" id="JAPFFF010000009">
    <property type="protein sequence ID" value="KAK8882920.1"/>
    <property type="molecule type" value="Genomic_DNA"/>
</dbReference>
<evidence type="ECO:0000313" key="3">
    <source>
        <dbReference type="Proteomes" id="UP001470230"/>
    </source>
</evidence>
<protein>
    <recommendedName>
        <fullName evidence="1">Protein kinase domain-containing protein</fullName>
    </recommendedName>
</protein>
<dbReference type="PROSITE" id="PS50011">
    <property type="entry name" value="PROTEIN_KINASE_DOM"/>
    <property type="match status" value="1"/>
</dbReference>
<dbReference type="Proteomes" id="UP001470230">
    <property type="component" value="Unassembled WGS sequence"/>
</dbReference>
<dbReference type="Pfam" id="PF00069">
    <property type="entry name" value="Pkinase"/>
    <property type="match status" value="1"/>
</dbReference>
<dbReference type="PROSITE" id="PS00108">
    <property type="entry name" value="PROTEIN_KINASE_ST"/>
    <property type="match status" value="1"/>
</dbReference>
<gene>
    <name evidence="2" type="ORF">M9Y10_045566</name>
</gene>
<dbReference type="SUPFAM" id="SSF56112">
    <property type="entry name" value="Protein kinase-like (PK-like)"/>
    <property type="match status" value="1"/>
</dbReference>
<feature type="domain" description="Protein kinase" evidence="1">
    <location>
        <begin position="1"/>
        <end position="100"/>
    </location>
</feature>
<dbReference type="InterPro" id="IPR008271">
    <property type="entry name" value="Ser/Thr_kinase_AS"/>
</dbReference>
<keyword evidence="3" id="KW-1185">Reference proteome</keyword>
<proteinExistence type="predicted"/>
<dbReference type="InterPro" id="IPR000719">
    <property type="entry name" value="Prot_kinase_dom"/>
</dbReference>
<dbReference type="InterPro" id="IPR050167">
    <property type="entry name" value="Ser_Thr_protein_kinase"/>
</dbReference>
<sequence>MKYLHSLNIVHRDLKPENVLVDEKFYPYISDFGQSKIIEKTLKNAKIGTITGSLAYMAPEVLSEESSTYNYKIDTYSFSLIAYQLFTDIRHMKMYNHMKY</sequence>